<dbReference type="EMBL" id="JAKWFO010000006">
    <property type="protein sequence ID" value="KAI9634837.1"/>
    <property type="molecule type" value="Genomic_DNA"/>
</dbReference>
<dbReference type="AlphaFoldDB" id="A0AA38H6N5"/>
<keyword evidence="2" id="KW-0812">Transmembrane</keyword>
<protein>
    <submittedName>
        <fullName evidence="3">Uncharacterized protein</fullName>
    </submittedName>
</protein>
<keyword evidence="2" id="KW-0472">Membrane</keyword>
<feature type="transmembrane region" description="Helical" evidence="2">
    <location>
        <begin position="18"/>
        <end position="39"/>
    </location>
</feature>
<dbReference type="RefSeq" id="XP_052944614.1">
    <property type="nucleotide sequence ID" value="XM_053087449.1"/>
</dbReference>
<feature type="region of interest" description="Disordered" evidence="1">
    <location>
        <begin position="59"/>
        <end position="252"/>
    </location>
</feature>
<dbReference type="GeneID" id="77726654"/>
<feature type="compositionally biased region" description="Basic and acidic residues" evidence="1">
    <location>
        <begin position="106"/>
        <end position="124"/>
    </location>
</feature>
<proteinExistence type="predicted"/>
<organism evidence="3 4">
    <name type="scientific">Dioszegia hungarica</name>
    <dbReference type="NCBI Taxonomy" id="4972"/>
    <lineage>
        <taxon>Eukaryota</taxon>
        <taxon>Fungi</taxon>
        <taxon>Dikarya</taxon>
        <taxon>Basidiomycota</taxon>
        <taxon>Agaricomycotina</taxon>
        <taxon>Tremellomycetes</taxon>
        <taxon>Tremellales</taxon>
        <taxon>Bulleribasidiaceae</taxon>
        <taxon>Dioszegia</taxon>
    </lineage>
</organism>
<evidence type="ECO:0000256" key="1">
    <source>
        <dbReference type="SAM" id="MobiDB-lite"/>
    </source>
</evidence>
<name>A0AA38H6N5_9TREE</name>
<evidence type="ECO:0000313" key="4">
    <source>
        <dbReference type="Proteomes" id="UP001164286"/>
    </source>
</evidence>
<reference evidence="3" key="1">
    <citation type="journal article" date="2022" name="G3 (Bethesda)">
        <title>High quality genome of the basidiomycete yeast Dioszegia hungarica PDD-24b-2 isolated from cloud water.</title>
        <authorList>
            <person name="Jarrige D."/>
            <person name="Haridas S."/>
            <person name="Bleykasten-Grosshans C."/>
            <person name="Joly M."/>
            <person name="Nadalig T."/>
            <person name="Sancelme M."/>
            <person name="Vuilleumier S."/>
            <person name="Grigoriev I.V."/>
            <person name="Amato P."/>
            <person name="Bringel F."/>
        </authorList>
    </citation>
    <scope>NUCLEOTIDE SEQUENCE</scope>
    <source>
        <strain evidence="3">PDD-24b-2</strain>
    </source>
</reference>
<accession>A0AA38H6N5</accession>
<keyword evidence="4" id="KW-1185">Reference proteome</keyword>
<comment type="caution">
    <text evidence="3">The sequence shown here is derived from an EMBL/GenBank/DDBJ whole genome shotgun (WGS) entry which is preliminary data.</text>
</comment>
<evidence type="ECO:0000313" key="3">
    <source>
        <dbReference type="EMBL" id="KAI9634837.1"/>
    </source>
</evidence>
<sequence>MSSPATGQSDFFQQHGDVIFPVLGVLGAIVLIGGCYIIWRGPHRSFLPTCLSRRMRRNLADGDGDSEKRTLGVRTGGAGGQGPMAVGVFIPRRAERGRQGTPAERAMSRADEFREQVVASRRDAMGSGAYAQGTEEQGGRWAKEAGDQRPARSAQWEGEERLVGHHQHQHPQRANQHPYDTTPASSDHHLPRQLPSVHPVPSAHYPNSSPAHRPSDTTRQAGSMQVRDARSNPAGGNAYTHRMEEAQDSNMW</sequence>
<feature type="compositionally biased region" description="Polar residues" evidence="1">
    <location>
        <begin position="172"/>
        <end position="185"/>
    </location>
</feature>
<gene>
    <name evidence="3" type="ORF">MKK02DRAFT_27973</name>
</gene>
<dbReference type="Proteomes" id="UP001164286">
    <property type="component" value="Unassembled WGS sequence"/>
</dbReference>
<feature type="compositionally biased region" description="Basic and acidic residues" evidence="1">
    <location>
        <begin position="137"/>
        <end position="150"/>
    </location>
</feature>
<keyword evidence="2" id="KW-1133">Transmembrane helix</keyword>
<evidence type="ECO:0000256" key="2">
    <source>
        <dbReference type="SAM" id="Phobius"/>
    </source>
</evidence>